<dbReference type="EMBL" id="QSJP01000011">
    <property type="protein sequence ID" value="RHD87414.1"/>
    <property type="molecule type" value="Genomic_DNA"/>
</dbReference>
<comment type="caution">
    <text evidence="1">The sequence shown here is derived from an EMBL/GenBank/DDBJ whole genome shotgun (WGS) entry which is preliminary data.</text>
</comment>
<dbReference type="RefSeq" id="WP_113748938.1">
    <property type="nucleotide sequence ID" value="NZ_CABJDH010000002.1"/>
</dbReference>
<reference evidence="1 2" key="1">
    <citation type="submission" date="2018-08" db="EMBL/GenBank/DDBJ databases">
        <title>A genome reference for cultivated species of the human gut microbiota.</title>
        <authorList>
            <person name="Zou Y."/>
            <person name="Xue W."/>
            <person name="Luo G."/>
        </authorList>
    </citation>
    <scope>NUCLEOTIDE SEQUENCE [LARGE SCALE GENOMIC DNA]</scope>
    <source>
        <strain evidence="1 2">AM30-26</strain>
    </source>
</reference>
<name>A0A414HM62_BACT4</name>
<dbReference type="InterPro" id="IPR028218">
    <property type="entry name" value="Toxin-JAB1"/>
</dbReference>
<dbReference type="Proteomes" id="UP000284785">
    <property type="component" value="Unassembled WGS sequence"/>
</dbReference>
<sequence length="177" mass="19884">MKQKLTRALIDEIRKEMPILSEDENKCVIGGGSLYIIGDHGTITYSGSTPSDKTMIAVGSIEGGNVFYVSGDVSFCSTDNGYRISGSGASKELFEFLANNTDVEWAMYEDSTSGYAFIDTSNQYRSVTVGNYSGYDTFYHNHEYNHVPSDKDLDFSSEGYYDNYYIYHEYSNSYVPF</sequence>
<protein>
    <submittedName>
        <fullName evidence="1">Uncharacterized protein</fullName>
    </submittedName>
</protein>
<proteinExistence type="predicted"/>
<organism evidence="1 2">
    <name type="scientific">Bacteroides thetaiotaomicron</name>
    <dbReference type="NCBI Taxonomy" id="818"/>
    <lineage>
        <taxon>Bacteria</taxon>
        <taxon>Pseudomonadati</taxon>
        <taxon>Bacteroidota</taxon>
        <taxon>Bacteroidia</taxon>
        <taxon>Bacteroidales</taxon>
        <taxon>Bacteroidaceae</taxon>
        <taxon>Bacteroides</taxon>
    </lineage>
</organism>
<dbReference type="AlphaFoldDB" id="A0A414HM62"/>
<gene>
    <name evidence="1" type="ORF">DW780_13910</name>
</gene>
<accession>A0A414HM62</accession>
<evidence type="ECO:0000313" key="1">
    <source>
        <dbReference type="EMBL" id="RHD87414.1"/>
    </source>
</evidence>
<dbReference type="Pfam" id="PF15659">
    <property type="entry name" value="Toxin-JAB1"/>
    <property type="match status" value="1"/>
</dbReference>
<evidence type="ECO:0000313" key="2">
    <source>
        <dbReference type="Proteomes" id="UP000284785"/>
    </source>
</evidence>